<dbReference type="AlphaFoldDB" id="A0A6J4NC74"/>
<gene>
    <name evidence="2" type="ORF">AVDCRST_MAG22-141</name>
</gene>
<evidence type="ECO:0000256" key="1">
    <source>
        <dbReference type="SAM" id="MobiDB-lite"/>
    </source>
</evidence>
<evidence type="ECO:0000313" key="2">
    <source>
        <dbReference type="EMBL" id="CAA9384074.1"/>
    </source>
</evidence>
<name>A0A6J4NC74_9ACTN</name>
<feature type="compositionally biased region" description="Basic and acidic residues" evidence="1">
    <location>
        <begin position="170"/>
        <end position="190"/>
    </location>
</feature>
<feature type="compositionally biased region" description="Basic and acidic residues" evidence="1">
    <location>
        <begin position="198"/>
        <end position="210"/>
    </location>
</feature>
<feature type="non-terminal residue" evidence="2">
    <location>
        <position position="1"/>
    </location>
</feature>
<feature type="region of interest" description="Disordered" evidence="1">
    <location>
        <begin position="1"/>
        <end position="233"/>
    </location>
</feature>
<accession>A0A6J4NC74</accession>
<protein>
    <submittedName>
        <fullName evidence="2">Two-component transcriptional response regulator, LuxR family</fullName>
    </submittedName>
</protein>
<feature type="compositionally biased region" description="Basic and acidic residues" evidence="1">
    <location>
        <begin position="114"/>
        <end position="145"/>
    </location>
</feature>
<sequence length="233" mass="25002">AHGARPAADRRGPRPRQGRVAGDARGRVGPRGDRRGRERKGGGRDVPLPGAGSGPHGREDARDGRPGGDEEDKGGPALGRRPYGDHPPGAEVPLGSRALRRRGLRPQGRLQGPVRERGAPGPLRRERPRPGVGHEVDLAHLRGDGARQGPALRPQREGARGALLYPLQPGDRDPEAYRRGQDQPRDRQRAAGEPLDGQDPRPAHHQEARRLRPHPGLGQGAGDGPALRRPKAL</sequence>
<feature type="non-terminal residue" evidence="2">
    <location>
        <position position="233"/>
    </location>
</feature>
<feature type="compositionally biased region" description="Basic and acidic residues" evidence="1">
    <location>
        <begin position="22"/>
        <end position="43"/>
    </location>
</feature>
<reference evidence="2" key="1">
    <citation type="submission" date="2020-02" db="EMBL/GenBank/DDBJ databases">
        <authorList>
            <person name="Meier V. D."/>
        </authorList>
    </citation>
    <scope>NUCLEOTIDE SEQUENCE</scope>
    <source>
        <strain evidence="2">AVDCRST_MAG22</strain>
    </source>
</reference>
<dbReference type="EMBL" id="CADCUV010000010">
    <property type="protein sequence ID" value="CAA9384074.1"/>
    <property type="molecule type" value="Genomic_DNA"/>
</dbReference>
<proteinExistence type="predicted"/>
<feature type="compositionally biased region" description="Basic and acidic residues" evidence="1">
    <location>
        <begin position="56"/>
        <end position="68"/>
    </location>
</feature>
<organism evidence="2">
    <name type="scientific">uncultured Rubrobacteraceae bacterium</name>
    <dbReference type="NCBI Taxonomy" id="349277"/>
    <lineage>
        <taxon>Bacteria</taxon>
        <taxon>Bacillati</taxon>
        <taxon>Actinomycetota</taxon>
        <taxon>Rubrobacteria</taxon>
        <taxon>Rubrobacterales</taxon>
        <taxon>Rubrobacteraceae</taxon>
        <taxon>environmental samples</taxon>
    </lineage>
</organism>